<reference evidence="1" key="1">
    <citation type="journal article" date="2015" name="PLoS Negl. Trop. Dis.">
        <title>Deep Sequencing Analysis of the Ixodes ricinus Haemocytome.</title>
        <authorList>
            <person name="Kotsyfakis M."/>
            <person name="Kopacek P."/>
            <person name="Franta Z."/>
            <person name="Pedra J.H."/>
            <person name="Ribeiro J.M."/>
        </authorList>
    </citation>
    <scope>NUCLEOTIDE SEQUENCE</scope>
</reference>
<dbReference type="AlphaFoldDB" id="A0A090XDC1"/>
<proteinExistence type="evidence at transcript level"/>
<dbReference type="EMBL" id="GBIH01000980">
    <property type="protein sequence ID" value="JAC93730.1"/>
    <property type="molecule type" value="mRNA"/>
</dbReference>
<protein>
    <recommendedName>
        <fullName evidence="2">Tick transposon</fullName>
    </recommendedName>
</protein>
<name>A0A090XDC1_IXORI</name>
<feature type="non-terminal residue" evidence="1">
    <location>
        <position position="1"/>
    </location>
</feature>
<organism evidence="1">
    <name type="scientific">Ixodes ricinus</name>
    <name type="common">Common tick</name>
    <name type="synonym">Acarus ricinus</name>
    <dbReference type="NCBI Taxonomy" id="34613"/>
    <lineage>
        <taxon>Eukaryota</taxon>
        <taxon>Metazoa</taxon>
        <taxon>Ecdysozoa</taxon>
        <taxon>Arthropoda</taxon>
        <taxon>Chelicerata</taxon>
        <taxon>Arachnida</taxon>
        <taxon>Acari</taxon>
        <taxon>Parasitiformes</taxon>
        <taxon>Ixodida</taxon>
        <taxon>Ixodoidea</taxon>
        <taxon>Ixodidae</taxon>
        <taxon>Ixodinae</taxon>
        <taxon>Ixodes</taxon>
    </lineage>
</organism>
<sequence length="90" mass="10201">SGRCINDRLREHALSIRPSPSGNMYIHCDRCGCSPLLDKTTIVAPHSQQVTREIFKAYYISKYKDECVSAPSIALFDREIMFLESCDTCP</sequence>
<accession>A0A090XDC1</accession>
<evidence type="ECO:0008006" key="2">
    <source>
        <dbReference type="Google" id="ProtNLM"/>
    </source>
</evidence>
<evidence type="ECO:0000313" key="1">
    <source>
        <dbReference type="EMBL" id="JAC93730.1"/>
    </source>
</evidence>